<dbReference type="GO" id="GO:0035861">
    <property type="term" value="C:site of double-strand break"/>
    <property type="evidence" value="ECO:0007669"/>
    <property type="project" value="TreeGrafter"/>
</dbReference>
<gene>
    <name evidence="2" type="ORF">WMSIL1_LOCUS13246</name>
</gene>
<keyword evidence="3" id="KW-1185">Reference proteome</keyword>
<evidence type="ECO:0000313" key="2">
    <source>
        <dbReference type="EMBL" id="VUZ55407.1"/>
    </source>
</evidence>
<evidence type="ECO:0000259" key="1">
    <source>
        <dbReference type="Pfam" id="PF17906"/>
    </source>
</evidence>
<dbReference type="PANTHER" id="PTHR46060">
    <property type="entry name" value="MARINER MOS1 TRANSPOSASE-LIKE PROTEIN"/>
    <property type="match status" value="1"/>
</dbReference>
<dbReference type="GO" id="GO:0044774">
    <property type="term" value="P:mitotic DNA integrity checkpoint signaling"/>
    <property type="evidence" value="ECO:0007669"/>
    <property type="project" value="TreeGrafter"/>
</dbReference>
<dbReference type="Proteomes" id="UP000321570">
    <property type="component" value="Unassembled WGS sequence"/>
</dbReference>
<organism evidence="2 3">
    <name type="scientific">Hymenolepis diminuta</name>
    <name type="common">Rat tapeworm</name>
    <dbReference type="NCBI Taxonomy" id="6216"/>
    <lineage>
        <taxon>Eukaryota</taxon>
        <taxon>Metazoa</taxon>
        <taxon>Spiralia</taxon>
        <taxon>Lophotrochozoa</taxon>
        <taxon>Platyhelminthes</taxon>
        <taxon>Cestoda</taxon>
        <taxon>Eucestoda</taxon>
        <taxon>Cyclophyllidea</taxon>
        <taxon>Hymenolepididae</taxon>
        <taxon>Hymenolepis</taxon>
    </lineage>
</organism>
<dbReference type="GO" id="GO:0015074">
    <property type="term" value="P:DNA integration"/>
    <property type="evidence" value="ECO:0007669"/>
    <property type="project" value="TreeGrafter"/>
</dbReference>
<dbReference type="GO" id="GO:0005634">
    <property type="term" value="C:nucleus"/>
    <property type="evidence" value="ECO:0007669"/>
    <property type="project" value="TreeGrafter"/>
</dbReference>
<dbReference type="AlphaFoldDB" id="A0A564Z7B1"/>
<feature type="domain" description="Mos1 transposase HTH" evidence="1">
    <location>
        <begin position="6"/>
        <end position="57"/>
    </location>
</feature>
<dbReference type="GO" id="GO:0046975">
    <property type="term" value="F:histone H3K36 methyltransferase activity"/>
    <property type="evidence" value="ECO:0007669"/>
    <property type="project" value="TreeGrafter"/>
</dbReference>
<dbReference type="GO" id="GO:0000793">
    <property type="term" value="C:condensed chromosome"/>
    <property type="evidence" value="ECO:0007669"/>
    <property type="project" value="TreeGrafter"/>
</dbReference>
<dbReference type="GO" id="GO:0006303">
    <property type="term" value="P:double-strand break repair via nonhomologous end joining"/>
    <property type="evidence" value="ECO:0007669"/>
    <property type="project" value="TreeGrafter"/>
</dbReference>
<dbReference type="InterPro" id="IPR036388">
    <property type="entry name" value="WH-like_DNA-bd_sf"/>
</dbReference>
<reference evidence="2 3" key="1">
    <citation type="submission" date="2019-07" db="EMBL/GenBank/DDBJ databases">
        <authorList>
            <person name="Jastrzebski P J."/>
            <person name="Paukszto L."/>
            <person name="Jastrzebski P J."/>
        </authorList>
    </citation>
    <scope>NUCLEOTIDE SEQUENCE [LARGE SCALE GENOMIC DNA]</scope>
    <source>
        <strain evidence="2 3">WMS-il1</strain>
    </source>
</reference>
<dbReference type="Gene3D" id="1.10.10.10">
    <property type="entry name" value="Winged helix-like DNA-binding domain superfamily/Winged helix DNA-binding domain"/>
    <property type="match status" value="1"/>
</dbReference>
<dbReference type="GO" id="GO:0042800">
    <property type="term" value="F:histone H3K4 methyltransferase activity"/>
    <property type="evidence" value="ECO:0007669"/>
    <property type="project" value="TreeGrafter"/>
</dbReference>
<dbReference type="InterPro" id="IPR041426">
    <property type="entry name" value="Mos1_HTH"/>
</dbReference>
<accession>A0A564Z7B1</accession>
<dbReference type="EMBL" id="CABIJS010000692">
    <property type="protein sequence ID" value="VUZ55407.1"/>
    <property type="molecule type" value="Genomic_DNA"/>
</dbReference>
<dbReference type="InterPro" id="IPR052709">
    <property type="entry name" value="Transposase-MT_Hybrid"/>
</dbReference>
<dbReference type="Pfam" id="PF17906">
    <property type="entry name" value="HTH_48"/>
    <property type="match status" value="1"/>
</dbReference>
<proteinExistence type="predicted"/>
<protein>
    <recommendedName>
        <fullName evidence="1">Mos1 transposase HTH domain-containing protein</fullName>
    </recommendedName>
</protein>
<sequence>MYTANKEQIRHILLFQFHQGNTANSAPETLKDNYGNDVMNKKTCRRWFSTGGFKKGDFSLKDDEPRGGSSKKLTSEQLQVVIDKNPTCTTRELSKTFSISHMTIYREMGLSTRFFRNQRATACDLLYFTVFS</sequence>
<dbReference type="PANTHER" id="PTHR46060:SF2">
    <property type="entry name" value="HISTONE-LYSINE N-METHYLTRANSFERASE SETMAR"/>
    <property type="match status" value="1"/>
</dbReference>
<dbReference type="GO" id="GO:0000014">
    <property type="term" value="F:single-stranded DNA endodeoxyribonuclease activity"/>
    <property type="evidence" value="ECO:0007669"/>
    <property type="project" value="TreeGrafter"/>
</dbReference>
<name>A0A564Z7B1_HYMDI</name>
<dbReference type="GO" id="GO:0003697">
    <property type="term" value="F:single-stranded DNA binding"/>
    <property type="evidence" value="ECO:0007669"/>
    <property type="project" value="TreeGrafter"/>
</dbReference>
<dbReference type="GO" id="GO:0044547">
    <property type="term" value="F:DNA topoisomerase binding"/>
    <property type="evidence" value="ECO:0007669"/>
    <property type="project" value="TreeGrafter"/>
</dbReference>
<dbReference type="GO" id="GO:0000729">
    <property type="term" value="P:DNA double-strand break processing"/>
    <property type="evidence" value="ECO:0007669"/>
    <property type="project" value="TreeGrafter"/>
</dbReference>
<dbReference type="GO" id="GO:0031297">
    <property type="term" value="P:replication fork processing"/>
    <property type="evidence" value="ECO:0007669"/>
    <property type="project" value="TreeGrafter"/>
</dbReference>
<dbReference type="GO" id="GO:0003690">
    <property type="term" value="F:double-stranded DNA binding"/>
    <property type="evidence" value="ECO:0007669"/>
    <property type="project" value="TreeGrafter"/>
</dbReference>
<dbReference type="Gene3D" id="1.10.10.1450">
    <property type="match status" value="1"/>
</dbReference>
<evidence type="ECO:0000313" key="3">
    <source>
        <dbReference type="Proteomes" id="UP000321570"/>
    </source>
</evidence>